<organism evidence="2 3">
    <name type="scientific">Corynebacterium argentoratense DSM 44202</name>
    <dbReference type="NCBI Taxonomy" id="1348662"/>
    <lineage>
        <taxon>Bacteria</taxon>
        <taxon>Bacillati</taxon>
        <taxon>Actinomycetota</taxon>
        <taxon>Actinomycetes</taxon>
        <taxon>Mycobacteriales</taxon>
        <taxon>Corynebacteriaceae</taxon>
        <taxon>Corynebacterium</taxon>
    </lineage>
</organism>
<dbReference type="AlphaFoldDB" id="U3GWN1"/>
<evidence type="ECO:0000313" key="2">
    <source>
        <dbReference type="EMBL" id="AGU14386.1"/>
    </source>
</evidence>
<feature type="transmembrane region" description="Helical" evidence="1">
    <location>
        <begin position="99"/>
        <end position="120"/>
    </location>
</feature>
<sequence length="163" mass="17939">MKLLVRLWWTLIVVELAHQVVFGWIQISNPQLFDEVFSAVGADGPAGEEGAAQVEAMRPLLMWSSVAFAGFIKFAMTCSGLVAAYVYQRRPESIAASRILMVWSVFLGSRILSAFFPLAVDIPTPLLIANGWANILTGVLACMSAYIVFKDRSPEKNKNNNSN</sequence>
<evidence type="ECO:0000256" key="1">
    <source>
        <dbReference type="SAM" id="Phobius"/>
    </source>
</evidence>
<keyword evidence="3" id="KW-1185">Reference proteome</keyword>
<name>U3GWN1_9CORY</name>
<gene>
    <name evidence="2" type="ORF">CARG_00945</name>
</gene>
<dbReference type="RefSeq" id="WP_020975508.1">
    <property type="nucleotide sequence ID" value="NC_022198.1"/>
</dbReference>
<keyword evidence="1" id="KW-1133">Transmembrane helix</keyword>
<accession>U3GWN1</accession>
<feature type="transmembrane region" description="Helical" evidence="1">
    <location>
        <begin position="66"/>
        <end position="87"/>
    </location>
</feature>
<dbReference type="KEGG" id="caz:CARG_00945"/>
<evidence type="ECO:0000313" key="3">
    <source>
        <dbReference type="Proteomes" id="UP000016943"/>
    </source>
</evidence>
<reference evidence="2 3" key="1">
    <citation type="journal article" date="2013" name="Genome Announc.">
        <title>Whole-Genome Sequence of the Clinical Strain Corynebacterium argentoratense DSM 44202, Isolated from a Human Throat Specimen.</title>
        <authorList>
            <person name="Bomholt C."/>
            <person name="Glaub A."/>
            <person name="Gravermann K."/>
            <person name="Albersmeier A."/>
            <person name="Brinkrolf K."/>
            <person name="Ruckert C."/>
            <person name="Tauch A."/>
        </authorList>
    </citation>
    <scope>NUCLEOTIDE SEQUENCE [LARGE SCALE GENOMIC DNA]</scope>
    <source>
        <strain evidence="2">DSM 44202</strain>
    </source>
</reference>
<dbReference type="GeneID" id="78249066"/>
<feature type="transmembrane region" description="Helical" evidence="1">
    <location>
        <begin position="7"/>
        <end position="27"/>
    </location>
</feature>
<keyword evidence="1" id="KW-0472">Membrane</keyword>
<dbReference type="EMBL" id="CP006365">
    <property type="protein sequence ID" value="AGU14386.1"/>
    <property type="molecule type" value="Genomic_DNA"/>
</dbReference>
<dbReference type="PATRIC" id="fig|1348662.3.peg.184"/>
<feature type="transmembrane region" description="Helical" evidence="1">
    <location>
        <begin position="126"/>
        <end position="149"/>
    </location>
</feature>
<keyword evidence="1" id="KW-0812">Transmembrane</keyword>
<dbReference type="Proteomes" id="UP000016943">
    <property type="component" value="Chromosome"/>
</dbReference>
<dbReference type="STRING" id="1348662.CARG_00945"/>
<dbReference type="HOGENOM" id="CLU_1624339_0_0_11"/>
<protein>
    <submittedName>
        <fullName evidence="2">Uncharacterized protein</fullName>
    </submittedName>
</protein>
<proteinExistence type="predicted"/>